<comment type="caution">
    <text evidence="1">The sequence shown here is derived from an EMBL/GenBank/DDBJ whole genome shotgun (WGS) entry which is preliminary data.</text>
</comment>
<dbReference type="EMBL" id="BTSY01000005">
    <property type="protein sequence ID" value="GMT29165.1"/>
    <property type="molecule type" value="Genomic_DNA"/>
</dbReference>
<evidence type="ECO:0000313" key="1">
    <source>
        <dbReference type="EMBL" id="GMT29165.1"/>
    </source>
</evidence>
<gene>
    <name evidence="1" type="ORF">PFISCL1PPCAC_20462</name>
</gene>
<sequence length="288" mass="33333">FIEQARFIRNTRNRNDNLLYKKINNIFVDLPNRRLNIAQLRRLVDLVNVRQFTNPYLRIHLSSSLLHCTSLSSRRRSHLVQTRGSELLLQLLKSVLLLPSQQHIDIVGLSSVSPLPSSTTSRTLRFTSECARVDQLLCLPPRCISLITRSIRRSLRDLIRLRLSISNLSGSRSISLRSLYLLDRFSFSQCLQSLLLRFFLCISHLHNALLPLRRYNCHCFEEIGIVVVHLNLRIGHLHRASLKWHGLLIHSLPQWFGCGHLLLLFLLRSECWRGLGRLGHLPCCSCSR</sequence>
<dbReference type="AlphaFoldDB" id="A0AAV5WBS9"/>
<accession>A0AAV5WBS9</accession>
<keyword evidence="2" id="KW-1185">Reference proteome</keyword>
<evidence type="ECO:0000313" key="2">
    <source>
        <dbReference type="Proteomes" id="UP001432322"/>
    </source>
</evidence>
<protein>
    <submittedName>
        <fullName evidence="1">Uncharacterized protein</fullName>
    </submittedName>
</protein>
<proteinExistence type="predicted"/>
<organism evidence="1 2">
    <name type="scientific">Pristionchus fissidentatus</name>
    <dbReference type="NCBI Taxonomy" id="1538716"/>
    <lineage>
        <taxon>Eukaryota</taxon>
        <taxon>Metazoa</taxon>
        <taxon>Ecdysozoa</taxon>
        <taxon>Nematoda</taxon>
        <taxon>Chromadorea</taxon>
        <taxon>Rhabditida</taxon>
        <taxon>Rhabditina</taxon>
        <taxon>Diplogasteromorpha</taxon>
        <taxon>Diplogasteroidea</taxon>
        <taxon>Neodiplogasteridae</taxon>
        <taxon>Pristionchus</taxon>
    </lineage>
</organism>
<dbReference type="Proteomes" id="UP001432322">
    <property type="component" value="Unassembled WGS sequence"/>
</dbReference>
<feature type="non-terminal residue" evidence="1">
    <location>
        <position position="1"/>
    </location>
</feature>
<reference evidence="1" key="1">
    <citation type="submission" date="2023-10" db="EMBL/GenBank/DDBJ databases">
        <title>Genome assembly of Pristionchus species.</title>
        <authorList>
            <person name="Yoshida K."/>
            <person name="Sommer R.J."/>
        </authorList>
    </citation>
    <scope>NUCLEOTIDE SEQUENCE</scope>
    <source>
        <strain evidence="1">RS5133</strain>
    </source>
</reference>
<name>A0AAV5WBS9_9BILA</name>